<keyword evidence="1" id="KW-1133">Transmembrane helix</keyword>
<keyword evidence="1" id="KW-0812">Transmembrane</keyword>
<gene>
    <name evidence="2" type="ORF">ENQ87_04395</name>
</gene>
<protein>
    <submittedName>
        <fullName evidence="2">Uncharacterized protein</fullName>
    </submittedName>
</protein>
<organism evidence="2">
    <name type="scientific">Geobacter metallireducens</name>
    <dbReference type="NCBI Taxonomy" id="28232"/>
    <lineage>
        <taxon>Bacteria</taxon>
        <taxon>Pseudomonadati</taxon>
        <taxon>Thermodesulfobacteriota</taxon>
        <taxon>Desulfuromonadia</taxon>
        <taxon>Geobacterales</taxon>
        <taxon>Geobacteraceae</taxon>
        <taxon>Geobacter</taxon>
    </lineage>
</organism>
<name>A0A831XL11_GEOME</name>
<comment type="caution">
    <text evidence="2">The sequence shown here is derived from an EMBL/GenBank/DDBJ whole genome shotgun (WGS) entry which is preliminary data.</text>
</comment>
<keyword evidence="1" id="KW-0472">Membrane</keyword>
<dbReference type="EMBL" id="DSOV01000014">
    <property type="protein sequence ID" value="HEN41608.1"/>
    <property type="molecule type" value="Genomic_DNA"/>
</dbReference>
<evidence type="ECO:0000313" key="2">
    <source>
        <dbReference type="EMBL" id="HEN41608.1"/>
    </source>
</evidence>
<accession>A0A831XL11</accession>
<dbReference type="AlphaFoldDB" id="A0A831XL11"/>
<evidence type="ECO:0000256" key="1">
    <source>
        <dbReference type="SAM" id="Phobius"/>
    </source>
</evidence>
<reference evidence="2" key="1">
    <citation type="journal article" date="2020" name="mSystems">
        <title>Genome- and Community-Level Interaction Insights into Carbon Utilization and Element Cycling Functions of Hydrothermarchaeota in Hydrothermal Sediment.</title>
        <authorList>
            <person name="Zhou Z."/>
            <person name="Liu Y."/>
            <person name="Xu W."/>
            <person name="Pan J."/>
            <person name="Luo Z.H."/>
            <person name="Li M."/>
        </authorList>
    </citation>
    <scope>NUCLEOTIDE SEQUENCE [LARGE SCALE GENOMIC DNA]</scope>
    <source>
        <strain evidence="2">SpSt-349</strain>
    </source>
</reference>
<proteinExistence type="predicted"/>
<sequence>MGAPPRELPLVASLQDFCKRLTFLFYFPEQLARPFIENAEQNLKRMNFDDAMDTALVETPIALNLPDGWLTRAAKGFTPYLRDQLRQAAVLAGGNTCDDDIDFLSHMHRNARTRFAFRELAHLASAEALLSAFIDNGDVTVSDAAFTLTAYLIPLGPLEIISFKEAGDDHQDDGGGEQEGEDPGVTITDELFNKLQGLLGNKKFRAFVEIILNTLGVGAVYDLLVGDRWILYWLDKLHSALKTGDWKLAEKALTGLIKRIKSTALRKKLLKQLGKKGLLKLLAKIGTRALGPVGLAILVATLLYEIWDNWDRITDP</sequence>
<feature type="transmembrane region" description="Helical" evidence="1">
    <location>
        <begin position="285"/>
        <end position="307"/>
    </location>
</feature>